<dbReference type="EMBL" id="KZ678134">
    <property type="protein sequence ID" value="PSN67594.1"/>
    <property type="molecule type" value="Genomic_DNA"/>
</dbReference>
<gene>
    <name evidence="2" type="ORF">BS50DRAFT_345948</name>
</gene>
<accession>A0A2T2NQA9</accession>
<evidence type="ECO:0000256" key="1">
    <source>
        <dbReference type="SAM" id="MobiDB-lite"/>
    </source>
</evidence>
<dbReference type="AlphaFoldDB" id="A0A2T2NQA9"/>
<feature type="region of interest" description="Disordered" evidence="1">
    <location>
        <begin position="1"/>
        <end position="22"/>
    </location>
</feature>
<proteinExistence type="predicted"/>
<evidence type="ECO:0000313" key="2">
    <source>
        <dbReference type="EMBL" id="PSN67594.1"/>
    </source>
</evidence>
<protein>
    <submittedName>
        <fullName evidence="2">Uncharacterized protein</fullName>
    </submittedName>
</protein>
<feature type="region of interest" description="Disordered" evidence="1">
    <location>
        <begin position="163"/>
        <end position="202"/>
    </location>
</feature>
<reference evidence="2 3" key="1">
    <citation type="journal article" date="2018" name="Front. Microbiol.">
        <title>Genome-Wide Analysis of Corynespora cassiicola Leaf Fall Disease Putative Effectors.</title>
        <authorList>
            <person name="Lopez D."/>
            <person name="Ribeiro S."/>
            <person name="Label P."/>
            <person name="Fumanal B."/>
            <person name="Venisse J.S."/>
            <person name="Kohler A."/>
            <person name="de Oliveira R.R."/>
            <person name="Labutti K."/>
            <person name="Lipzen A."/>
            <person name="Lail K."/>
            <person name="Bauer D."/>
            <person name="Ohm R.A."/>
            <person name="Barry K.W."/>
            <person name="Spatafora J."/>
            <person name="Grigoriev I.V."/>
            <person name="Martin F.M."/>
            <person name="Pujade-Renaud V."/>
        </authorList>
    </citation>
    <scope>NUCLEOTIDE SEQUENCE [LARGE SCALE GENOMIC DNA]</scope>
    <source>
        <strain evidence="2 3">Philippines</strain>
    </source>
</reference>
<dbReference type="Proteomes" id="UP000240883">
    <property type="component" value="Unassembled WGS sequence"/>
</dbReference>
<evidence type="ECO:0000313" key="3">
    <source>
        <dbReference type="Proteomes" id="UP000240883"/>
    </source>
</evidence>
<organism evidence="2 3">
    <name type="scientific">Corynespora cassiicola Philippines</name>
    <dbReference type="NCBI Taxonomy" id="1448308"/>
    <lineage>
        <taxon>Eukaryota</taxon>
        <taxon>Fungi</taxon>
        <taxon>Dikarya</taxon>
        <taxon>Ascomycota</taxon>
        <taxon>Pezizomycotina</taxon>
        <taxon>Dothideomycetes</taxon>
        <taxon>Pleosporomycetidae</taxon>
        <taxon>Pleosporales</taxon>
        <taxon>Corynesporascaceae</taxon>
        <taxon>Corynespora</taxon>
    </lineage>
</organism>
<keyword evidence="3" id="KW-1185">Reference proteome</keyword>
<feature type="compositionally biased region" description="Basic and acidic residues" evidence="1">
    <location>
        <begin position="10"/>
        <end position="22"/>
    </location>
</feature>
<sequence length="202" mass="21841">MMVRQRWRVKQTDRSLPKHSDHSRAWNNGDWFKGRTVDSHVGIGAAIDTCRLQLHCLCRDHLSQSASGGVQESIQACDVQTGGSVRRCIPQLLTCECIATRTLVLHACDDCNGPWWMDDGGAEGANSRIGDYHQAARANQCRTSERPTTKQGGGTAECLRRKAEGCSSGHGGSRSGGDSRLGGLYEGDTGRSGWHTSEVSGV</sequence>
<name>A0A2T2NQA9_CORCC</name>